<reference evidence="1 2" key="1">
    <citation type="submission" date="2022-06" db="EMBL/GenBank/DDBJ databases">
        <title>Thiomicrohabdus sp. nov, an obligately chemolithoautotrophic, sulfur-oxidizing bacterium isolated from beach of Guanyin Mountain. Amoy.</title>
        <authorList>
            <person name="Zhu H."/>
        </authorList>
    </citation>
    <scope>NUCLEOTIDE SEQUENCE [LARGE SCALE GENOMIC DNA]</scope>
    <source>
        <strain evidence="1 2">XGS-01</strain>
    </source>
</reference>
<keyword evidence="2" id="KW-1185">Reference proteome</keyword>
<sequence>MALDYDLENTHASRMLKAIELVLEGKASKDIQMLEMNGRKISHFSHEELRSLRSKYLREYRQDLVEAGHLPRSNKIKTRFV</sequence>
<evidence type="ECO:0008006" key="3">
    <source>
        <dbReference type="Google" id="ProtNLM"/>
    </source>
</evidence>
<gene>
    <name evidence="1" type="ORF">NR989_09085</name>
</gene>
<organism evidence="1 2">
    <name type="scientific">Thiomicrorhabdus lithotrophica</name>
    <dbReference type="NCBI Taxonomy" id="2949997"/>
    <lineage>
        <taxon>Bacteria</taxon>
        <taxon>Pseudomonadati</taxon>
        <taxon>Pseudomonadota</taxon>
        <taxon>Gammaproteobacteria</taxon>
        <taxon>Thiotrichales</taxon>
        <taxon>Piscirickettsiaceae</taxon>
        <taxon>Thiomicrorhabdus</taxon>
    </lineage>
</organism>
<proteinExistence type="predicted"/>
<evidence type="ECO:0000313" key="1">
    <source>
        <dbReference type="EMBL" id="WEJ62161.1"/>
    </source>
</evidence>
<protein>
    <recommendedName>
        <fullName evidence="3">GpW protein</fullName>
    </recommendedName>
</protein>
<evidence type="ECO:0000313" key="2">
    <source>
        <dbReference type="Proteomes" id="UP001222275"/>
    </source>
</evidence>
<dbReference type="EMBL" id="CP102381">
    <property type="protein sequence ID" value="WEJ62161.1"/>
    <property type="molecule type" value="Genomic_DNA"/>
</dbReference>
<name>A0ABY8CC85_9GAMM</name>
<dbReference type="Proteomes" id="UP001222275">
    <property type="component" value="Chromosome"/>
</dbReference>
<dbReference type="RefSeq" id="WP_275594418.1">
    <property type="nucleotide sequence ID" value="NZ_CP102381.1"/>
</dbReference>
<accession>A0ABY8CC85</accession>